<reference evidence="2 3" key="1">
    <citation type="journal article" date="2014" name="Nat. Commun.">
        <title>Klebsormidium flaccidum genome reveals primary factors for plant terrestrial adaptation.</title>
        <authorList>
            <person name="Hori K."/>
            <person name="Maruyama F."/>
            <person name="Fujisawa T."/>
            <person name="Togashi T."/>
            <person name="Yamamoto N."/>
            <person name="Seo M."/>
            <person name="Sato S."/>
            <person name="Yamada T."/>
            <person name="Mori H."/>
            <person name="Tajima N."/>
            <person name="Moriyama T."/>
            <person name="Ikeuchi M."/>
            <person name="Watanabe M."/>
            <person name="Wada H."/>
            <person name="Kobayashi K."/>
            <person name="Saito M."/>
            <person name="Masuda T."/>
            <person name="Sasaki-Sekimoto Y."/>
            <person name="Mashiguchi K."/>
            <person name="Awai K."/>
            <person name="Shimojima M."/>
            <person name="Masuda S."/>
            <person name="Iwai M."/>
            <person name="Nobusawa T."/>
            <person name="Narise T."/>
            <person name="Kondo S."/>
            <person name="Saito H."/>
            <person name="Sato R."/>
            <person name="Murakawa M."/>
            <person name="Ihara Y."/>
            <person name="Oshima-Yamada Y."/>
            <person name="Ohtaka K."/>
            <person name="Satoh M."/>
            <person name="Sonobe K."/>
            <person name="Ishii M."/>
            <person name="Ohtani R."/>
            <person name="Kanamori-Sato M."/>
            <person name="Honoki R."/>
            <person name="Miyazaki D."/>
            <person name="Mochizuki H."/>
            <person name="Umetsu J."/>
            <person name="Higashi K."/>
            <person name="Shibata D."/>
            <person name="Kamiya Y."/>
            <person name="Sato N."/>
            <person name="Nakamura Y."/>
            <person name="Tabata S."/>
            <person name="Ida S."/>
            <person name="Kurokawa K."/>
            <person name="Ohta H."/>
        </authorList>
    </citation>
    <scope>NUCLEOTIDE SEQUENCE [LARGE SCALE GENOMIC DNA]</scope>
    <source>
        <strain evidence="2 3">NIES-2285</strain>
    </source>
</reference>
<accession>A0A1Y1HRS2</accession>
<keyword evidence="1" id="KW-1133">Transmembrane helix</keyword>
<organism evidence="2 3">
    <name type="scientific">Klebsormidium nitens</name>
    <name type="common">Green alga</name>
    <name type="synonym">Ulothrix nitens</name>
    <dbReference type="NCBI Taxonomy" id="105231"/>
    <lineage>
        <taxon>Eukaryota</taxon>
        <taxon>Viridiplantae</taxon>
        <taxon>Streptophyta</taxon>
        <taxon>Klebsormidiophyceae</taxon>
        <taxon>Klebsormidiales</taxon>
        <taxon>Klebsormidiaceae</taxon>
        <taxon>Klebsormidium</taxon>
    </lineage>
</organism>
<keyword evidence="3" id="KW-1185">Reference proteome</keyword>
<protein>
    <submittedName>
        <fullName evidence="2">Uncharacterized protein</fullName>
    </submittedName>
</protein>
<dbReference type="Proteomes" id="UP000054558">
    <property type="component" value="Unassembled WGS sequence"/>
</dbReference>
<feature type="transmembrane region" description="Helical" evidence="1">
    <location>
        <begin position="58"/>
        <end position="76"/>
    </location>
</feature>
<evidence type="ECO:0000313" key="3">
    <source>
        <dbReference type="Proteomes" id="UP000054558"/>
    </source>
</evidence>
<gene>
    <name evidence="2" type="ORF">KFL_000620270</name>
</gene>
<dbReference type="AlphaFoldDB" id="A0A1Y1HRS2"/>
<name>A0A1Y1HRS2_KLENI</name>
<evidence type="ECO:0000256" key="1">
    <source>
        <dbReference type="SAM" id="Phobius"/>
    </source>
</evidence>
<sequence>MKKLSSQPSADFQDVMARSSAYVISQVVHTSSLCLAAEGALCFGAFRAVRDDNYKQAIALFAAAGAAEVLKYFLLYKWDRD</sequence>
<dbReference type="EMBL" id="DF237011">
    <property type="protein sequence ID" value="GAQ80793.1"/>
    <property type="molecule type" value="Genomic_DNA"/>
</dbReference>
<keyword evidence="1" id="KW-0812">Transmembrane</keyword>
<evidence type="ECO:0000313" key="2">
    <source>
        <dbReference type="EMBL" id="GAQ80793.1"/>
    </source>
</evidence>
<keyword evidence="1" id="KW-0472">Membrane</keyword>
<proteinExistence type="predicted"/>